<sequence>MNTSSRPMHDLWFDPYGYPPCSGSYKSRFFPSCTTVEPFNPLTGIFISWPTSIYMAIHTATTTALYQLLLSKHLSSRAKQIAALPLLAWLLVMPVFFTPSNRLFHLISAVTSGSSAMRFIDLYYLKPWTGMRSYYNGQLSAYRTKCENTVVVGDKNEDKNGKDSDKRLRSRLASPTSNTSGASDQLRVPHDSGQRMEASKGVALDEWLMWDKERMHIEMWAPVRRLANVGSASGDAPTAGDQGVHWTSLLPIFLIYAAVSDIILYVISEVRVAVVERMSNIQYLLFICAGGGVITLNMLWFFYIVLFAWAILTGQRVRASEWTMINHRFPLFATDPSDFWSQWHTLFRYIWVDLAFFPIRRFAQLYLGPQRTGSKAISKALEGALPVLGVFVLSATLHGYIVWSTWRLSPVSQWVYFIIQGLAVVATRGFQQTKPGQRWCRYYYARSEQERKWLDRVGMLAMVGYHALTAPIFIEPYVRHALWLDVRPRSVLWLLFGKL</sequence>
<feature type="transmembrane region" description="Helical" evidence="2">
    <location>
        <begin position="414"/>
        <end position="432"/>
    </location>
</feature>
<comment type="caution">
    <text evidence="3">The sequence shown here is derived from an EMBL/GenBank/DDBJ whole genome shotgun (WGS) entry which is preliminary data.</text>
</comment>
<feature type="transmembrane region" description="Helical" evidence="2">
    <location>
        <begin position="249"/>
        <end position="268"/>
    </location>
</feature>
<feature type="transmembrane region" description="Helical" evidence="2">
    <location>
        <begin position="283"/>
        <end position="312"/>
    </location>
</feature>
<dbReference type="OrthoDB" id="1077582at2759"/>
<organism evidence="3 4">
    <name type="scientific">Actinomortierella ambigua</name>
    <dbReference type="NCBI Taxonomy" id="1343610"/>
    <lineage>
        <taxon>Eukaryota</taxon>
        <taxon>Fungi</taxon>
        <taxon>Fungi incertae sedis</taxon>
        <taxon>Mucoromycota</taxon>
        <taxon>Mortierellomycotina</taxon>
        <taxon>Mortierellomycetes</taxon>
        <taxon>Mortierellales</taxon>
        <taxon>Mortierellaceae</taxon>
        <taxon>Actinomortierella</taxon>
    </lineage>
</organism>
<reference evidence="3" key="1">
    <citation type="journal article" date="2020" name="Fungal Divers.">
        <title>Resolving the Mortierellaceae phylogeny through synthesis of multi-gene phylogenetics and phylogenomics.</title>
        <authorList>
            <person name="Vandepol N."/>
            <person name="Liber J."/>
            <person name="Desiro A."/>
            <person name="Na H."/>
            <person name="Kennedy M."/>
            <person name="Barry K."/>
            <person name="Grigoriev I.V."/>
            <person name="Miller A.N."/>
            <person name="O'Donnell K."/>
            <person name="Stajich J.E."/>
            <person name="Bonito G."/>
        </authorList>
    </citation>
    <scope>NUCLEOTIDE SEQUENCE</scope>
    <source>
        <strain evidence="3">BC1065</strain>
    </source>
</reference>
<dbReference type="EMBL" id="JAAAJB010000010">
    <property type="protein sequence ID" value="KAG0270178.1"/>
    <property type="molecule type" value="Genomic_DNA"/>
</dbReference>
<evidence type="ECO:0000313" key="3">
    <source>
        <dbReference type="EMBL" id="KAG0270178.1"/>
    </source>
</evidence>
<dbReference type="InterPro" id="IPR044851">
    <property type="entry name" value="Wax_synthase"/>
</dbReference>
<keyword evidence="4" id="KW-1185">Reference proteome</keyword>
<feature type="region of interest" description="Disordered" evidence="1">
    <location>
        <begin position="153"/>
        <end position="197"/>
    </location>
</feature>
<evidence type="ECO:0000256" key="2">
    <source>
        <dbReference type="SAM" id="Phobius"/>
    </source>
</evidence>
<accession>A0A9P6QIZ6</accession>
<feature type="compositionally biased region" description="Polar residues" evidence="1">
    <location>
        <begin position="173"/>
        <end position="183"/>
    </location>
</feature>
<evidence type="ECO:0008006" key="5">
    <source>
        <dbReference type="Google" id="ProtNLM"/>
    </source>
</evidence>
<feature type="transmembrane region" description="Helical" evidence="2">
    <location>
        <begin position="81"/>
        <end position="97"/>
    </location>
</feature>
<dbReference type="Proteomes" id="UP000807716">
    <property type="component" value="Unassembled WGS sequence"/>
</dbReference>
<feature type="transmembrane region" description="Helical" evidence="2">
    <location>
        <begin position="46"/>
        <end position="69"/>
    </location>
</feature>
<dbReference type="GO" id="GO:0008374">
    <property type="term" value="F:O-acyltransferase activity"/>
    <property type="evidence" value="ECO:0007669"/>
    <property type="project" value="InterPro"/>
</dbReference>
<feature type="compositionally biased region" description="Basic and acidic residues" evidence="1">
    <location>
        <begin position="187"/>
        <end position="197"/>
    </location>
</feature>
<dbReference type="AlphaFoldDB" id="A0A9P6QIZ6"/>
<gene>
    <name evidence="3" type="ORF">DFQ27_000097</name>
</gene>
<name>A0A9P6QIZ6_9FUNG</name>
<dbReference type="GO" id="GO:0006629">
    <property type="term" value="P:lipid metabolic process"/>
    <property type="evidence" value="ECO:0007669"/>
    <property type="project" value="InterPro"/>
</dbReference>
<evidence type="ECO:0000313" key="4">
    <source>
        <dbReference type="Proteomes" id="UP000807716"/>
    </source>
</evidence>
<feature type="compositionally biased region" description="Basic and acidic residues" evidence="1">
    <location>
        <begin position="154"/>
        <end position="167"/>
    </location>
</feature>
<keyword evidence="2" id="KW-0812">Transmembrane</keyword>
<keyword evidence="2" id="KW-0472">Membrane</keyword>
<dbReference type="PANTHER" id="PTHR31595">
    <property type="entry name" value="LONG-CHAIN-ALCOHOL O-FATTY-ACYLTRANSFERASE 3-RELATED"/>
    <property type="match status" value="1"/>
</dbReference>
<keyword evidence="2" id="KW-1133">Transmembrane helix</keyword>
<evidence type="ECO:0000256" key="1">
    <source>
        <dbReference type="SAM" id="MobiDB-lite"/>
    </source>
</evidence>
<protein>
    <recommendedName>
        <fullName evidence="5">Wax synthase domain-containing protein</fullName>
    </recommendedName>
</protein>
<dbReference type="PANTHER" id="PTHR31595:SF57">
    <property type="entry name" value="OS04G0481900 PROTEIN"/>
    <property type="match status" value="1"/>
</dbReference>
<feature type="transmembrane region" description="Helical" evidence="2">
    <location>
        <begin position="103"/>
        <end position="125"/>
    </location>
</feature>
<proteinExistence type="predicted"/>
<feature type="transmembrane region" description="Helical" evidence="2">
    <location>
        <begin position="453"/>
        <end position="474"/>
    </location>
</feature>
<feature type="transmembrane region" description="Helical" evidence="2">
    <location>
        <begin position="380"/>
        <end position="402"/>
    </location>
</feature>